<keyword evidence="2" id="KW-1185">Reference proteome</keyword>
<dbReference type="GO" id="GO:0003951">
    <property type="term" value="F:NAD+ kinase activity"/>
    <property type="evidence" value="ECO:0007669"/>
    <property type="project" value="TreeGrafter"/>
</dbReference>
<evidence type="ECO:0000313" key="2">
    <source>
        <dbReference type="Proteomes" id="UP000324832"/>
    </source>
</evidence>
<dbReference type="GO" id="GO:0019674">
    <property type="term" value="P:NAD+ metabolic process"/>
    <property type="evidence" value="ECO:0007669"/>
    <property type="project" value="TreeGrafter"/>
</dbReference>
<accession>A0A5E4QYW3</accession>
<dbReference type="AlphaFoldDB" id="A0A5E4QYW3"/>
<dbReference type="PANTHER" id="PTHR13158">
    <property type="match status" value="1"/>
</dbReference>
<dbReference type="GO" id="GO:0005739">
    <property type="term" value="C:mitochondrion"/>
    <property type="evidence" value="ECO:0007669"/>
    <property type="project" value="TreeGrafter"/>
</dbReference>
<dbReference type="EMBL" id="FZQP02005955">
    <property type="protein sequence ID" value="VVD02293.1"/>
    <property type="molecule type" value="Genomic_DNA"/>
</dbReference>
<reference evidence="1 2" key="1">
    <citation type="submission" date="2017-07" db="EMBL/GenBank/DDBJ databases">
        <authorList>
            <person name="Talla V."/>
            <person name="Backstrom N."/>
        </authorList>
    </citation>
    <scope>NUCLEOTIDE SEQUENCE [LARGE SCALE GENOMIC DNA]</scope>
</reference>
<proteinExistence type="predicted"/>
<gene>
    <name evidence="1" type="ORF">LSINAPIS_LOCUS12546</name>
</gene>
<organism evidence="1 2">
    <name type="scientific">Leptidea sinapis</name>
    <dbReference type="NCBI Taxonomy" id="189913"/>
    <lineage>
        <taxon>Eukaryota</taxon>
        <taxon>Metazoa</taxon>
        <taxon>Ecdysozoa</taxon>
        <taxon>Arthropoda</taxon>
        <taxon>Hexapoda</taxon>
        <taxon>Insecta</taxon>
        <taxon>Pterygota</taxon>
        <taxon>Neoptera</taxon>
        <taxon>Endopterygota</taxon>
        <taxon>Lepidoptera</taxon>
        <taxon>Glossata</taxon>
        <taxon>Ditrysia</taxon>
        <taxon>Papilionoidea</taxon>
        <taxon>Pieridae</taxon>
        <taxon>Dismorphiinae</taxon>
        <taxon>Leptidea</taxon>
    </lineage>
</organism>
<dbReference type="PANTHER" id="PTHR13158:SF5">
    <property type="entry name" value="NAD KINASE 2, MITOCHONDRIAL"/>
    <property type="match status" value="1"/>
</dbReference>
<name>A0A5E4QYW3_9NEOP</name>
<dbReference type="Proteomes" id="UP000324832">
    <property type="component" value="Unassembled WGS sequence"/>
</dbReference>
<sequence length="295" mass="34050">MSVLNNFSVSIAKGLRRLRNNELTDRLSARRQHASKEQSLKMEKCLIVSKVTRYEYEKHSHDNISDGELEMILRKRGSDFESMISTHREQKTLTYNDELIKWCDVVVPCGVIGFNSAPHKSVGRLCLPTWCSNDVKGAFSALKEIPISIEPGGTRDDQKIRNWQPSYDFKPSNKSPASLCSYIAGIHRGERDLESFAAAASNRQRELDAHEEFRSLCHYRHGNINCLRTHSVMDLMKILHEEFGVKMDISLEKAREVTEKYNQRLMFPPECPEVAYSVREYIRFEEWPAPRGLRV</sequence>
<protein>
    <submittedName>
        <fullName evidence="1">Uncharacterized protein</fullName>
    </submittedName>
</protein>
<evidence type="ECO:0000313" key="1">
    <source>
        <dbReference type="EMBL" id="VVD02293.1"/>
    </source>
</evidence>